<accession>A0AB36FL39</accession>
<reference evidence="1 2" key="1">
    <citation type="submission" date="2016-09" db="EMBL/GenBank/DDBJ databases">
        <title>Draft Genome Sequence of four Alteromonas macleodii strains isolated from copper coupons and grown long-term at elevated copper levels.</title>
        <authorList>
            <person name="Cusick K."/>
            <person name="Dale J."/>
            <person name="Little B."/>
            <person name="Biffinger J."/>
        </authorList>
    </citation>
    <scope>NUCLEOTIDE SEQUENCE [LARGE SCALE GENOMIC DNA]</scope>
    <source>
        <strain evidence="1 2">KCP01</strain>
    </source>
</reference>
<sequence length="213" mass="24243">MSRQQDIHEIFSTLDTAFLACLSHHVADLPKGIRNWLIDNKHQMTPNTYQFFCTLSLKQRSFINNLRAWLTQLKKRHVAVSNVFGKSFDEWAHYAGQRLEEQGCAYIVGEDDFELPEDLRNQCIKHGAVIFNPLQSYGEGSRYATMDVLIYSNAHMRTIRRTLDATGIDGDIVVVNEDNGVYQLCAINPNQENTNVKLATCTFPMLAEELGIS</sequence>
<protein>
    <submittedName>
        <fullName evidence="1">Uncharacterized protein</fullName>
    </submittedName>
</protein>
<evidence type="ECO:0000313" key="2">
    <source>
        <dbReference type="Proteomes" id="UP000095392"/>
    </source>
</evidence>
<proteinExistence type="predicted"/>
<dbReference type="RefSeq" id="WP_069945330.1">
    <property type="nucleotide sequence ID" value="NZ_MIPW01000063.1"/>
</dbReference>
<gene>
    <name evidence="1" type="ORF">BFV95_4585</name>
</gene>
<evidence type="ECO:0000313" key="1">
    <source>
        <dbReference type="EMBL" id="OES24826.1"/>
    </source>
</evidence>
<dbReference type="Proteomes" id="UP000095392">
    <property type="component" value="Unassembled WGS sequence"/>
</dbReference>
<keyword evidence="2" id="KW-1185">Reference proteome</keyword>
<name>A0AB36FL39_ALTMA</name>
<comment type="caution">
    <text evidence="1">The sequence shown here is derived from an EMBL/GenBank/DDBJ whole genome shotgun (WGS) entry which is preliminary data.</text>
</comment>
<dbReference type="AlphaFoldDB" id="A0AB36FL39"/>
<dbReference type="EMBL" id="MIPY01000058">
    <property type="protein sequence ID" value="OES24826.1"/>
    <property type="molecule type" value="Genomic_DNA"/>
</dbReference>
<organism evidence="1 2">
    <name type="scientific">Alteromonas macleodii</name>
    <name type="common">Pseudoalteromonas macleodii</name>
    <dbReference type="NCBI Taxonomy" id="28108"/>
    <lineage>
        <taxon>Bacteria</taxon>
        <taxon>Pseudomonadati</taxon>
        <taxon>Pseudomonadota</taxon>
        <taxon>Gammaproteobacteria</taxon>
        <taxon>Alteromonadales</taxon>
        <taxon>Alteromonadaceae</taxon>
        <taxon>Alteromonas/Salinimonas group</taxon>
        <taxon>Alteromonas</taxon>
    </lineage>
</organism>